<proteinExistence type="predicted"/>
<dbReference type="HOGENOM" id="CLU_1320744_0_0_1"/>
<feature type="compositionally biased region" description="Acidic residues" evidence="1">
    <location>
        <begin position="64"/>
        <end position="95"/>
    </location>
</feature>
<dbReference type="Proteomes" id="UP000019478">
    <property type="component" value="Unassembled WGS sequence"/>
</dbReference>
<evidence type="ECO:0000313" key="3">
    <source>
        <dbReference type="Proteomes" id="UP000019478"/>
    </source>
</evidence>
<protein>
    <submittedName>
        <fullName evidence="2">Uncharacterized protein</fullName>
    </submittedName>
</protein>
<feature type="compositionally biased region" description="Basic residues" evidence="1">
    <location>
        <begin position="187"/>
        <end position="208"/>
    </location>
</feature>
<accession>W9XRR7</accession>
<feature type="compositionally biased region" description="Acidic residues" evidence="1">
    <location>
        <begin position="104"/>
        <end position="116"/>
    </location>
</feature>
<evidence type="ECO:0000313" key="2">
    <source>
        <dbReference type="EMBL" id="EXJ79686.1"/>
    </source>
</evidence>
<feature type="region of interest" description="Disordered" evidence="1">
    <location>
        <begin position="1"/>
        <end position="170"/>
    </location>
</feature>
<feature type="compositionally biased region" description="Basic and acidic residues" evidence="1">
    <location>
        <begin position="48"/>
        <end position="63"/>
    </location>
</feature>
<dbReference type="RefSeq" id="XP_007736260.1">
    <property type="nucleotide sequence ID" value="XM_007738070.1"/>
</dbReference>
<feature type="region of interest" description="Disordered" evidence="1">
    <location>
        <begin position="185"/>
        <end position="208"/>
    </location>
</feature>
<evidence type="ECO:0000256" key="1">
    <source>
        <dbReference type="SAM" id="MobiDB-lite"/>
    </source>
</evidence>
<name>W9XRR7_9EURO</name>
<reference evidence="2 3" key="1">
    <citation type="submission" date="2013-03" db="EMBL/GenBank/DDBJ databases">
        <title>The Genome Sequence of Capronia epimyces CBS 606.96.</title>
        <authorList>
            <consortium name="The Broad Institute Genomics Platform"/>
            <person name="Cuomo C."/>
            <person name="de Hoog S."/>
            <person name="Gorbushina A."/>
            <person name="Walker B."/>
            <person name="Young S.K."/>
            <person name="Zeng Q."/>
            <person name="Gargeya S."/>
            <person name="Fitzgerald M."/>
            <person name="Haas B."/>
            <person name="Abouelleil A."/>
            <person name="Allen A.W."/>
            <person name="Alvarado L."/>
            <person name="Arachchi H.M."/>
            <person name="Berlin A.M."/>
            <person name="Chapman S.B."/>
            <person name="Gainer-Dewar J."/>
            <person name="Goldberg J."/>
            <person name="Griggs A."/>
            <person name="Gujja S."/>
            <person name="Hansen M."/>
            <person name="Howarth C."/>
            <person name="Imamovic A."/>
            <person name="Ireland A."/>
            <person name="Larimer J."/>
            <person name="McCowan C."/>
            <person name="Murphy C."/>
            <person name="Pearson M."/>
            <person name="Poon T.W."/>
            <person name="Priest M."/>
            <person name="Roberts A."/>
            <person name="Saif S."/>
            <person name="Shea T."/>
            <person name="Sisk P."/>
            <person name="Sykes S."/>
            <person name="Wortman J."/>
            <person name="Nusbaum C."/>
            <person name="Birren B."/>
        </authorList>
    </citation>
    <scope>NUCLEOTIDE SEQUENCE [LARGE SCALE GENOMIC DNA]</scope>
    <source>
        <strain evidence="2 3">CBS 606.96</strain>
    </source>
</reference>
<dbReference type="GeneID" id="19172060"/>
<keyword evidence="3" id="KW-1185">Reference proteome</keyword>
<dbReference type="AlphaFoldDB" id="W9XRR7"/>
<organism evidence="2 3">
    <name type="scientific">Capronia epimyces CBS 606.96</name>
    <dbReference type="NCBI Taxonomy" id="1182542"/>
    <lineage>
        <taxon>Eukaryota</taxon>
        <taxon>Fungi</taxon>
        <taxon>Dikarya</taxon>
        <taxon>Ascomycota</taxon>
        <taxon>Pezizomycotina</taxon>
        <taxon>Eurotiomycetes</taxon>
        <taxon>Chaetothyriomycetidae</taxon>
        <taxon>Chaetothyriales</taxon>
        <taxon>Herpotrichiellaceae</taxon>
        <taxon>Capronia</taxon>
    </lineage>
</organism>
<sequence length="208" mass="23093">MSGFDQKPSKVHDATESAEISDNANAQDICPSPTSEKCFCLPPSPESRCNDEGETGKMDKDCNQEMDVDADHDETDQEEVTDENGDTELEEETDASDSSKEEGEVSEEETESEAETASDSGKKERVGVHPITGRTEKETRALFKELQAEMDRDKSGERWARPPYKAPPTFGEVIAAERAKAEAAAERKKKREERKMKAAKGKGRWAPY</sequence>
<comment type="caution">
    <text evidence="2">The sequence shown here is derived from an EMBL/GenBank/DDBJ whole genome shotgun (WGS) entry which is preliminary data.</text>
</comment>
<gene>
    <name evidence="2" type="ORF">A1O3_07967</name>
</gene>
<dbReference type="OrthoDB" id="10666952at2759"/>
<feature type="compositionally biased region" description="Basic and acidic residues" evidence="1">
    <location>
        <begin position="134"/>
        <end position="160"/>
    </location>
</feature>
<dbReference type="EMBL" id="AMGY01000007">
    <property type="protein sequence ID" value="EXJ79686.1"/>
    <property type="molecule type" value="Genomic_DNA"/>
</dbReference>